<organism evidence="1 2">
    <name type="scientific">Paenibacillus ihbetae</name>
    <dbReference type="NCBI Taxonomy" id="1870820"/>
    <lineage>
        <taxon>Bacteria</taxon>
        <taxon>Bacillati</taxon>
        <taxon>Bacillota</taxon>
        <taxon>Bacilli</taxon>
        <taxon>Bacillales</taxon>
        <taxon>Paenibacillaceae</taxon>
        <taxon>Paenibacillus</taxon>
    </lineage>
</organism>
<dbReference type="EMBL" id="MRVI01000001">
    <property type="protein sequence ID" value="OOC60998.1"/>
    <property type="molecule type" value="Genomic_DNA"/>
</dbReference>
<protein>
    <recommendedName>
        <fullName evidence="3">WYL domain-containing protein</fullName>
    </recommendedName>
</protein>
<name>A0ABX3JUC0_9BACL</name>
<comment type="caution">
    <text evidence="1">The sequence shown here is derived from an EMBL/GenBank/DDBJ whole genome shotgun (WGS) entry which is preliminary data.</text>
</comment>
<proteinExistence type="predicted"/>
<reference evidence="1 2" key="1">
    <citation type="submission" date="2016-12" db="EMBL/GenBank/DDBJ databases">
        <title>Genome sequencing and description of Paenibacillus sp. nov. from high altitude lake in the Indian Trans- Himalayas.</title>
        <authorList>
            <person name="Kiran S."/>
            <person name="Swarnkar M.K."/>
            <person name="Rana A."/>
            <person name="Tewari R."/>
            <person name="Gulati A."/>
        </authorList>
    </citation>
    <scope>NUCLEOTIDE SEQUENCE [LARGE SCALE GENOMIC DNA]</scope>
    <source>
        <strain evidence="1 2">IHBB 9951</strain>
    </source>
</reference>
<keyword evidence="2" id="KW-1185">Reference proteome</keyword>
<evidence type="ECO:0000313" key="1">
    <source>
        <dbReference type="EMBL" id="OOC60998.1"/>
    </source>
</evidence>
<dbReference type="Proteomes" id="UP000189059">
    <property type="component" value="Unassembled WGS sequence"/>
</dbReference>
<evidence type="ECO:0000313" key="2">
    <source>
        <dbReference type="Proteomes" id="UP000189059"/>
    </source>
</evidence>
<evidence type="ECO:0008006" key="3">
    <source>
        <dbReference type="Google" id="ProtNLM"/>
    </source>
</evidence>
<sequence>MMEKYIGNVIEIIYIDREGKLTHRKIKLRGIRNKLIRATCLNTNQPRIFRMDNVLSWGPAKGAEMDAS</sequence>
<gene>
    <name evidence="1" type="ORF">BBD40_03290</name>
</gene>
<accession>A0ABX3JUC0</accession>